<dbReference type="RefSeq" id="WP_146917669.1">
    <property type="nucleotide sequence ID" value="NZ_CP042430.1"/>
</dbReference>
<accession>A0A5B8U2U5</accession>
<dbReference type="PROSITE" id="PS00138">
    <property type="entry name" value="SUBTILASE_SER"/>
    <property type="match status" value="1"/>
</dbReference>
<dbReference type="OrthoDB" id="9814383at2"/>
<comment type="similarity">
    <text evidence="1 5">Belongs to the peptidase S8 family.</text>
</comment>
<keyword evidence="4 5" id="KW-0720">Serine protease</keyword>
<feature type="domain" description="Peptidase S8/S53" evidence="7">
    <location>
        <begin position="136"/>
        <end position="422"/>
    </location>
</feature>
<sequence length="437" mass="44835">MPSLPRLPALGALLLALLAVPSAAHAAPAARAGEVVVAYRDPPGAHAARMAQPRAPHVLHVRDVAATIRRLRARPDVRYAVPNVVAHAAEAFVPNDPGRTPDPAGWQQTQWNFTGPASVDAPDAWGNLIAAGRPGGKGVVVAVLDTGVAYRRFGRTPADPDLAATKFVAGYDFVGRDPYANDHNGHGTHVASTIAESTNNAIGLTGLAYGASIMPVKVLDDLGSGDAAEIARGVRFAARKGAKVINLSLEFSSDVTSSEIPQLLDAIAYAHRRGAMVVAASGNEAVTKVAYPARATYVVSVGSTTEHGCLSDFSNQGSGLDLVAPGGGPDAYLTDPGCVPDGTPGRNIAQMTLIGLHRDTFGIPGGYEGTSMAVPHVSAAAALVIASGVLGPDPTPDAVQRRLEVTARDLGAPGYDTRYGYGLINAGTATDPAVPVG</sequence>
<feature type="active site" description="Charge relay system" evidence="5">
    <location>
        <position position="186"/>
    </location>
</feature>
<protein>
    <submittedName>
        <fullName evidence="8">S8 family serine peptidase</fullName>
    </submittedName>
</protein>
<evidence type="ECO:0000313" key="9">
    <source>
        <dbReference type="Proteomes" id="UP000321805"/>
    </source>
</evidence>
<gene>
    <name evidence="8" type="ORF">FSW04_06860</name>
</gene>
<dbReference type="KEGG" id="bsol:FSW04_06860"/>
<name>A0A5B8U2U5_9ACTN</name>
<keyword evidence="6" id="KW-0732">Signal</keyword>
<dbReference type="AlphaFoldDB" id="A0A5B8U2U5"/>
<evidence type="ECO:0000256" key="5">
    <source>
        <dbReference type="PROSITE-ProRule" id="PRU01240"/>
    </source>
</evidence>
<dbReference type="PANTHER" id="PTHR43806">
    <property type="entry name" value="PEPTIDASE S8"/>
    <property type="match status" value="1"/>
</dbReference>
<dbReference type="Gene3D" id="3.40.50.200">
    <property type="entry name" value="Peptidase S8/S53 domain"/>
    <property type="match status" value="1"/>
</dbReference>
<evidence type="ECO:0000259" key="7">
    <source>
        <dbReference type="Pfam" id="PF00082"/>
    </source>
</evidence>
<dbReference type="EMBL" id="CP042430">
    <property type="protein sequence ID" value="QEC47334.1"/>
    <property type="molecule type" value="Genomic_DNA"/>
</dbReference>
<evidence type="ECO:0000256" key="4">
    <source>
        <dbReference type="ARBA" id="ARBA00022825"/>
    </source>
</evidence>
<dbReference type="GO" id="GO:0004252">
    <property type="term" value="F:serine-type endopeptidase activity"/>
    <property type="evidence" value="ECO:0007669"/>
    <property type="project" value="UniProtKB-UniRule"/>
</dbReference>
<dbReference type="GO" id="GO:0006508">
    <property type="term" value="P:proteolysis"/>
    <property type="evidence" value="ECO:0007669"/>
    <property type="project" value="UniProtKB-KW"/>
</dbReference>
<dbReference type="Proteomes" id="UP000321805">
    <property type="component" value="Chromosome"/>
</dbReference>
<feature type="active site" description="Charge relay system" evidence="5">
    <location>
        <position position="145"/>
    </location>
</feature>
<keyword evidence="2 5" id="KW-0645">Protease</keyword>
<feature type="chain" id="PRO_5022680814" evidence="6">
    <location>
        <begin position="27"/>
        <end position="437"/>
    </location>
</feature>
<evidence type="ECO:0000313" key="8">
    <source>
        <dbReference type="EMBL" id="QEC47334.1"/>
    </source>
</evidence>
<dbReference type="InterPro" id="IPR050131">
    <property type="entry name" value="Peptidase_S8_subtilisin-like"/>
</dbReference>
<feature type="active site" description="Charge relay system" evidence="5">
    <location>
        <position position="371"/>
    </location>
</feature>
<dbReference type="InterPro" id="IPR015500">
    <property type="entry name" value="Peptidase_S8_subtilisin-rel"/>
</dbReference>
<dbReference type="Pfam" id="PF00082">
    <property type="entry name" value="Peptidase_S8"/>
    <property type="match status" value="1"/>
</dbReference>
<dbReference type="PANTHER" id="PTHR43806:SF11">
    <property type="entry name" value="CEREVISIN-RELATED"/>
    <property type="match status" value="1"/>
</dbReference>
<dbReference type="SUPFAM" id="SSF52743">
    <property type="entry name" value="Subtilisin-like"/>
    <property type="match status" value="1"/>
</dbReference>
<evidence type="ECO:0000256" key="3">
    <source>
        <dbReference type="ARBA" id="ARBA00022801"/>
    </source>
</evidence>
<dbReference type="InterPro" id="IPR036852">
    <property type="entry name" value="Peptidase_S8/S53_dom_sf"/>
</dbReference>
<reference evidence="8 9" key="1">
    <citation type="journal article" date="2018" name="J. Microbiol.">
        <title>Baekduia soli gen. nov., sp. nov., a novel bacterium isolated from the soil of Baekdu Mountain and proposal of a novel family name, Baekduiaceae fam. nov.</title>
        <authorList>
            <person name="An D.S."/>
            <person name="Siddiqi M.Z."/>
            <person name="Kim K.H."/>
            <person name="Yu H.S."/>
            <person name="Im W.T."/>
        </authorList>
    </citation>
    <scope>NUCLEOTIDE SEQUENCE [LARGE SCALE GENOMIC DNA]</scope>
    <source>
        <strain evidence="8 9">BR7-21</strain>
    </source>
</reference>
<dbReference type="PRINTS" id="PR00723">
    <property type="entry name" value="SUBTILISIN"/>
</dbReference>
<proteinExistence type="inferred from homology"/>
<feature type="signal peptide" evidence="6">
    <location>
        <begin position="1"/>
        <end position="26"/>
    </location>
</feature>
<organism evidence="8 9">
    <name type="scientific">Baekduia soli</name>
    <dbReference type="NCBI Taxonomy" id="496014"/>
    <lineage>
        <taxon>Bacteria</taxon>
        <taxon>Bacillati</taxon>
        <taxon>Actinomycetota</taxon>
        <taxon>Thermoleophilia</taxon>
        <taxon>Solirubrobacterales</taxon>
        <taxon>Baekduiaceae</taxon>
        <taxon>Baekduia</taxon>
    </lineage>
</organism>
<dbReference type="InterPro" id="IPR023828">
    <property type="entry name" value="Peptidase_S8_Ser-AS"/>
</dbReference>
<evidence type="ECO:0000256" key="2">
    <source>
        <dbReference type="ARBA" id="ARBA00022670"/>
    </source>
</evidence>
<evidence type="ECO:0000256" key="6">
    <source>
        <dbReference type="SAM" id="SignalP"/>
    </source>
</evidence>
<dbReference type="PROSITE" id="PS51892">
    <property type="entry name" value="SUBTILASE"/>
    <property type="match status" value="1"/>
</dbReference>
<keyword evidence="3 5" id="KW-0378">Hydrolase</keyword>
<dbReference type="InterPro" id="IPR000209">
    <property type="entry name" value="Peptidase_S8/S53_dom"/>
</dbReference>
<evidence type="ECO:0000256" key="1">
    <source>
        <dbReference type="ARBA" id="ARBA00011073"/>
    </source>
</evidence>
<keyword evidence="9" id="KW-1185">Reference proteome</keyword>